<dbReference type="NCBIfam" id="NF008557">
    <property type="entry name" value="PRK11493.1"/>
    <property type="match status" value="1"/>
</dbReference>
<feature type="domain" description="Rhodanese" evidence="9">
    <location>
        <begin position="164"/>
        <end position="277"/>
    </location>
</feature>
<dbReference type="EC" id="2.8.1.2" evidence="6"/>
<dbReference type="InterPro" id="IPR036873">
    <property type="entry name" value="Rhodanese-like_dom_sf"/>
</dbReference>
<evidence type="ECO:0000313" key="11">
    <source>
        <dbReference type="Proteomes" id="UP000286997"/>
    </source>
</evidence>
<comment type="caution">
    <text evidence="10">The sequence shown here is derived from an EMBL/GenBank/DDBJ whole genome shotgun (WGS) entry which is preliminary data.</text>
</comment>
<dbReference type="Gene3D" id="3.40.250.10">
    <property type="entry name" value="Rhodanese-like domain"/>
    <property type="match status" value="2"/>
</dbReference>
<protein>
    <recommendedName>
        <fullName evidence="7">3-mercaptopyruvate sulfurtransferase</fullName>
        <ecNumber evidence="6">2.8.1.2</ecNumber>
    </recommendedName>
    <alternativeName>
        <fullName evidence="8">Rhodanese-like protein</fullName>
    </alternativeName>
</protein>
<dbReference type="FunFam" id="3.40.250.10:FF:000015">
    <property type="entry name" value="Sulfurtransferase"/>
    <property type="match status" value="1"/>
</dbReference>
<dbReference type="SUPFAM" id="SSF52821">
    <property type="entry name" value="Rhodanese/Cell cycle control phosphatase"/>
    <property type="match status" value="2"/>
</dbReference>
<evidence type="ECO:0000256" key="5">
    <source>
        <dbReference type="ARBA" id="ARBA00051793"/>
    </source>
</evidence>
<dbReference type="CDD" id="cd01448">
    <property type="entry name" value="TST_Repeat_1"/>
    <property type="match status" value="1"/>
</dbReference>
<organism evidence="10 11">
    <name type="scientific">Methylobacterium oryzihabitans</name>
    <dbReference type="NCBI Taxonomy" id="2499852"/>
    <lineage>
        <taxon>Bacteria</taxon>
        <taxon>Pseudomonadati</taxon>
        <taxon>Pseudomonadota</taxon>
        <taxon>Alphaproteobacteria</taxon>
        <taxon>Hyphomicrobiales</taxon>
        <taxon>Methylobacteriaceae</taxon>
        <taxon>Methylobacterium</taxon>
    </lineage>
</organism>
<keyword evidence="3 10" id="KW-0808">Transferase</keyword>
<dbReference type="Pfam" id="PF00581">
    <property type="entry name" value="Rhodanese"/>
    <property type="match status" value="2"/>
</dbReference>
<evidence type="ECO:0000256" key="3">
    <source>
        <dbReference type="ARBA" id="ARBA00022679"/>
    </source>
</evidence>
<dbReference type="PANTHER" id="PTHR11364:SF27">
    <property type="entry name" value="SULFURTRANSFERASE"/>
    <property type="match status" value="1"/>
</dbReference>
<dbReference type="AlphaFoldDB" id="A0A437PID2"/>
<feature type="domain" description="Rhodanese" evidence="9">
    <location>
        <begin position="17"/>
        <end position="134"/>
    </location>
</feature>
<dbReference type="PROSITE" id="PS00380">
    <property type="entry name" value="RHODANESE_1"/>
    <property type="match status" value="1"/>
</dbReference>
<dbReference type="EMBL" id="SACP01000001">
    <property type="protein sequence ID" value="RVU21814.1"/>
    <property type="molecule type" value="Genomic_DNA"/>
</dbReference>
<dbReference type="RefSeq" id="WP_127727057.1">
    <property type="nucleotide sequence ID" value="NZ_SACP01000001.1"/>
</dbReference>
<dbReference type="FunFam" id="3.40.250.10:FF:000001">
    <property type="entry name" value="Sulfurtransferase"/>
    <property type="match status" value="1"/>
</dbReference>
<evidence type="ECO:0000256" key="6">
    <source>
        <dbReference type="ARBA" id="ARBA00066832"/>
    </source>
</evidence>
<dbReference type="OrthoDB" id="9781034at2"/>
<dbReference type="InterPro" id="IPR001307">
    <property type="entry name" value="Thiosulphate_STrfase_CS"/>
</dbReference>
<name>A0A437PID2_9HYPH</name>
<gene>
    <name evidence="10" type="primary">sseA</name>
    <name evidence="10" type="ORF">EOE48_01845</name>
</gene>
<comment type="subcellular location">
    <subcellularLocation>
        <location evidence="1">Cytoplasm</location>
    </subcellularLocation>
</comment>
<evidence type="ECO:0000256" key="1">
    <source>
        <dbReference type="ARBA" id="ARBA00004496"/>
    </source>
</evidence>
<evidence type="ECO:0000256" key="7">
    <source>
        <dbReference type="ARBA" id="ARBA00070833"/>
    </source>
</evidence>
<dbReference type="GO" id="GO:0004792">
    <property type="term" value="F:thiosulfate-cyanide sulfurtransferase activity"/>
    <property type="evidence" value="ECO:0007669"/>
    <property type="project" value="InterPro"/>
</dbReference>
<reference evidence="10 11" key="1">
    <citation type="submission" date="2019-01" db="EMBL/GenBank/DDBJ databases">
        <authorList>
            <person name="Chen W.-M."/>
        </authorList>
    </citation>
    <scope>NUCLEOTIDE SEQUENCE [LARGE SCALE GENOMIC DNA]</scope>
    <source>
        <strain evidence="10 11">TER-1</strain>
    </source>
</reference>
<dbReference type="InterPro" id="IPR001763">
    <property type="entry name" value="Rhodanese-like_dom"/>
</dbReference>
<evidence type="ECO:0000256" key="2">
    <source>
        <dbReference type="ARBA" id="ARBA00022490"/>
    </source>
</evidence>
<comment type="catalytic activity">
    <reaction evidence="5">
        <text>2-oxo-3-sulfanylpropanoate + [thioredoxin]-dithiol = [thioredoxin]-disulfide + hydrogen sulfide + pyruvate + H(+)</text>
        <dbReference type="Rhea" id="RHEA:21740"/>
        <dbReference type="Rhea" id="RHEA-COMP:10698"/>
        <dbReference type="Rhea" id="RHEA-COMP:10700"/>
        <dbReference type="ChEBI" id="CHEBI:15361"/>
        <dbReference type="ChEBI" id="CHEBI:15378"/>
        <dbReference type="ChEBI" id="CHEBI:29919"/>
        <dbReference type="ChEBI" id="CHEBI:29950"/>
        <dbReference type="ChEBI" id="CHEBI:50058"/>
        <dbReference type="ChEBI" id="CHEBI:57678"/>
        <dbReference type="EC" id="2.8.1.2"/>
    </reaction>
    <physiologicalReaction direction="left-to-right" evidence="5">
        <dbReference type="Rhea" id="RHEA:21741"/>
    </physiologicalReaction>
</comment>
<evidence type="ECO:0000313" key="10">
    <source>
        <dbReference type="EMBL" id="RVU21814.1"/>
    </source>
</evidence>
<dbReference type="SMART" id="SM00450">
    <property type="entry name" value="RHOD"/>
    <property type="match status" value="2"/>
</dbReference>
<dbReference type="PANTHER" id="PTHR11364">
    <property type="entry name" value="THIOSULFATE SULFERTANSFERASE"/>
    <property type="match status" value="1"/>
</dbReference>
<dbReference type="GO" id="GO:0016784">
    <property type="term" value="F:3-mercaptopyruvate sulfurtransferase activity"/>
    <property type="evidence" value="ECO:0007669"/>
    <property type="project" value="UniProtKB-EC"/>
</dbReference>
<accession>A0A437PID2</accession>
<keyword evidence="10" id="KW-0670">Pyruvate</keyword>
<keyword evidence="2" id="KW-0963">Cytoplasm</keyword>
<keyword evidence="4" id="KW-0677">Repeat</keyword>
<dbReference type="InterPro" id="IPR045078">
    <property type="entry name" value="TST/MPST-like"/>
</dbReference>
<proteinExistence type="predicted"/>
<dbReference type="GO" id="GO:0005737">
    <property type="term" value="C:cytoplasm"/>
    <property type="evidence" value="ECO:0007669"/>
    <property type="project" value="UniProtKB-SubCell"/>
</dbReference>
<dbReference type="Proteomes" id="UP000286997">
    <property type="component" value="Unassembled WGS sequence"/>
</dbReference>
<keyword evidence="11" id="KW-1185">Reference proteome</keyword>
<evidence type="ECO:0000256" key="8">
    <source>
        <dbReference type="ARBA" id="ARBA00078354"/>
    </source>
</evidence>
<dbReference type="PROSITE" id="PS50206">
    <property type="entry name" value="RHODANESE_3"/>
    <property type="match status" value="2"/>
</dbReference>
<evidence type="ECO:0000256" key="4">
    <source>
        <dbReference type="ARBA" id="ARBA00022737"/>
    </source>
</evidence>
<dbReference type="CDD" id="cd01449">
    <property type="entry name" value="TST_Repeat_2"/>
    <property type="match status" value="1"/>
</dbReference>
<sequence length="281" mass="30067">MATGPIVTTEWLAQRLDAPDVVVVDGSWYLPAMNRDAEAEFRDAHIPGAVRVDIDLVRDTASPLPHMLPRPEAFASMMRNLGIGDGMTIVVYDGAGLFSAPRVRWMFRVFGARDVAVLEGGFPAWQAEGRPVESGEPRPRDRRHFTARLDNSMVADASDVARALAGAAQVVDARSAARFAGEEPEPRAGVRPGHMPGALNLHYGALQEGGRLKDEAGLRQAMAAAGIDLDRPVVTTCGSGVTAAILGLAFERLGRPIKGLYDGSWAEWGARHDLPVATGRG</sequence>
<evidence type="ECO:0000259" key="9">
    <source>
        <dbReference type="PROSITE" id="PS50206"/>
    </source>
</evidence>